<evidence type="ECO:0000313" key="1">
    <source>
        <dbReference type="EMBL" id="GEM49898.1"/>
    </source>
</evidence>
<comment type="caution">
    <text evidence="1">The sequence shown here is derived from an EMBL/GenBank/DDBJ whole genome shotgun (WGS) entry which is preliminary data.</text>
</comment>
<dbReference type="EMBL" id="BJXB01000047">
    <property type="protein sequence ID" value="GEM49898.1"/>
    <property type="molecule type" value="Genomic_DNA"/>
</dbReference>
<dbReference type="Proteomes" id="UP000321306">
    <property type="component" value="Unassembled WGS sequence"/>
</dbReference>
<organism evidence="1 2">
    <name type="scientific">Deinococcus cellulosilyticus (strain DSM 18568 / NBRC 106333 / KACC 11606 / 5516J-15)</name>
    <dbReference type="NCBI Taxonomy" id="1223518"/>
    <lineage>
        <taxon>Bacteria</taxon>
        <taxon>Thermotogati</taxon>
        <taxon>Deinococcota</taxon>
        <taxon>Deinococci</taxon>
        <taxon>Deinococcales</taxon>
        <taxon>Deinococcaceae</taxon>
        <taxon>Deinococcus</taxon>
    </lineage>
</organism>
<accession>A0A511NBL9</accession>
<protein>
    <submittedName>
        <fullName evidence="1">Uncharacterized protein</fullName>
    </submittedName>
</protein>
<reference evidence="1 2" key="1">
    <citation type="submission" date="2019-07" db="EMBL/GenBank/DDBJ databases">
        <title>Whole genome shotgun sequence of Deinococcus cellulosilyticus NBRC 106333.</title>
        <authorList>
            <person name="Hosoyama A."/>
            <person name="Uohara A."/>
            <person name="Ohji S."/>
            <person name="Ichikawa N."/>
        </authorList>
    </citation>
    <scope>NUCLEOTIDE SEQUENCE [LARGE SCALE GENOMIC DNA]</scope>
    <source>
        <strain evidence="1 2">NBRC 106333</strain>
    </source>
</reference>
<sequence length="187" mass="21070">MVFPYTVGMAPLQVKEGHVSVYQALSQLGFTHPGKVWKQLLATKGLDFVPHTRLQFEMADGRKSRLLPAIRQEDLDRLLEGVGQMSGQGQTGWLYLPAERQVMDILTAAFQDQQPEGPCELQGVMVDLYFHRCNLAVVLVSFGEPETQRIQKLKEAGIQVVQAHVYHQDFQLGALVWELRSIVESKP</sequence>
<name>A0A511NBL9_DEIC1</name>
<evidence type="ECO:0000313" key="2">
    <source>
        <dbReference type="Proteomes" id="UP000321306"/>
    </source>
</evidence>
<keyword evidence="2" id="KW-1185">Reference proteome</keyword>
<proteinExistence type="predicted"/>
<gene>
    <name evidence="1" type="ORF">DC3_55330</name>
</gene>
<dbReference type="AlphaFoldDB" id="A0A511NBL9"/>